<feature type="domain" description="VTT" evidence="7">
    <location>
        <begin position="30"/>
        <end position="160"/>
    </location>
</feature>
<accession>A0ABS9K820</accession>
<dbReference type="PANTHER" id="PTHR42709:SF6">
    <property type="entry name" value="UNDECAPRENYL PHOSPHATE TRANSPORTER A"/>
    <property type="match status" value="1"/>
</dbReference>
<evidence type="ECO:0000256" key="2">
    <source>
        <dbReference type="ARBA" id="ARBA00022475"/>
    </source>
</evidence>
<feature type="transmembrane region" description="Helical" evidence="6">
    <location>
        <begin position="12"/>
        <end position="30"/>
    </location>
</feature>
<protein>
    <submittedName>
        <fullName evidence="8">DedA family protein</fullName>
    </submittedName>
</protein>
<reference evidence="8" key="2">
    <citation type="submission" date="2024-05" db="EMBL/GenBank/DDBJ databases">
        <title>Rhodohalobacter halophilus gen. nov., sp. nov., a moderately halophilic member of the family Balneolaceae.</title>
        <authorList>
            <person name="Xia J."/>
        </authorList>
    </citation>
    <scope>NUCLEOTIDE SEQUENCE</scope>
    <source>
        <strain evidence="8">WB101</strain>
    </source>
</reference>
<evidence type="ECO:0000256" key="1">
    <source>
        <dbReference type="ARBA" id="ARBA00004651"/>
    </source>
</evidence>
<comment type="subcellular location">
    <subcellularLocation>
        <location evidence="1">Cell membrane</location>
        <topology evidence="1">Multi-pass membrane protein</topology>
    </subcellularLocation>
</comment>
<dbReference type="EMBL" id="JAKLWS010000001">
    <property type="protein sequence ID" value="MCG2586997.1"/>
    <property type="molecule type" value="Genomic_DNA"/>
</dbReference>
<name>A0ABS9K820_9BACT</name>
<reference evidence="8" key="1">
    <citation type="submission" date="2022-01" db="EMBL/GenBank/DDBJ databases">
        <authorList>
            <person name="Wang Y."/>
        </authorList>
    </citation>
    <scope>NUCLEOTIDE SEQUENCE</scope>
    <source>
        <strain evidence="8">WB101</strain>
    </source>
</reference>
<evidence type="ECO:0000313" key="8">
    <source>
        <dbReference type="EMBL" id="MCG2586997.1"/>
    </source>
</evidence>
<feature type="transmembrane region" description="Helical" evidence="6">
    <location>
        <begin position="50"/>
        <end position="71"/>
    </location>
</feature>
<feature type="transmembrane region" description="Helical" evidence="6">
    <location>
        <begin position="137"/>
        <end position="163"/>
    </location>
</feature>
<dbReference type="PANTHER" id="PTHR42709">
    <property type="entry name" value="ALKALINE PHOSPHATASE LIKE PROTEIN"/>
    <property type="match status" value="1"/>
</dbReference>
<dbReference type="InterPro" id="IPR032816">
    <property type="entry name" value="VTT_dom"/>
</dbReference>
<dbReference type="InterPro" id="IPR051311">
    <property type="entry name" value="DedA_domain"/>
</dbReference>
<feature type="transmembrane region" description="Helical" evidence="6">
    <location>
        <begin position="175"/>
        <end position="193"/>
    </location>
</feature>
<comment type="caution">
    <text evidence="8">The sequence shown here is derived from an EMBL/GenBank/DDBJ whole genome shotgun (WGS) entry which is preliminary data.</text>
</comment>
<gene>
    <name evidence="8" type="ORF">L6773_00365</name>
</gene>
<keyword evidence="4 6" id="KW-1133">Transmembrane helix</keyword>
<evidence type="ECO:0000259" key="7">
    <source>
        <dbReference type="Pfam" id="PF09335"/>
    </source>
</evidence>
<keyword evidence="3 6" id="KW-0812">Transmembrane</keyword>
<evidence type="ECO:0000256" key="4">
    <source>
        <dbReference type="ARBA" id="ARBA00022989"/>
    </source>
</evidence>
<dbReference type="Pfam" id="PF09335">
    <property type="entry name" value="VTT_dom"/>
    <property type="match status" value="1"/>
</dbReference>
<evidence type="ECO:0000256" key="6">
    <source>
        <dbReference type="SAM" id="Phobius"/>
    </source>
</evidence>
<keyword evidence="9" id="KW-1185">Reference proteome</keyword>
<proteinExistence type="predicted"/>
<evidence type="ECO:0000256" key="3">
    <source>
        <dbReference type="ARBA" id="ARBA00022692"/>
    </source>
</evidence>
<sequence>MFDWVKNIIESIGYPGIALLMILENIFPPIPSEVIMPFAGFVTEQGELNFLGVIAAGTIGSVLGTLPFYYLGLKIGEEQIKSWAQKYGRWIMLNPKDIDRATRWFERHDASAVFLCRLIPGIRTLISIPAGVARMNFFSFLSLSVAGTTIWIGLLTYLGQILGRNYDRVQDYLDPVGYAVFGIIVISYIYHIVKNK</sequence>
<organism evidence="8 9">
    <name type="scientific">Rhodohalobacter sulfatireducens</name>
    <dbReference type="NCBI Taxonomy" id="2911366"/>
    <lineage>
        <taxon>Bacteria</taxon>
        <taxon>Pseudomonadati</taxon>
        <taxon>Balneolota</taxon>
        <taxon>Balneolia</taxon>
        <taxon>Balneolales</taxon>
        <taxon>Balneolaceae</taxon>
        <taxon>Rhodohalobacter</taxon>
    </lineage>
</organism>
<keyword evidence="5 6" id="KW-0472">Membrane</keyword>
<evidence type="ECO:0000256" key="5">
    <source>
        <dbReference type="ARBA" id="ARBA00023136"/>
    </source>
</evidence>
<evidence type="ECO:0000313" key="9">
    <source>
        <dbReference type="Proteomes" id="UP001165366"/>
    </source>
</evidence>
<dbReference type="RefSeq" id="WP_237851847.1">
    <property type="nucleotide sequence ID" value="NZ_JAKLWS010000001.1"/>
</dbReference>
<dbReference type="Proteomes" id="UP001165366">
    <property type="component" value="Unassembled WGS sequence"/>
</dbReference>
<keyword evidence="2" id="KW-1003">Cell membrane</keyword>